<dbReference type="InterPro" id="IPR036388">
    <property type="entry name" value="WH-like_DNA-bd_sf"/>
</dbReference>
<keyword evidence="7" id="KW-1185">Reference proteome</keyword>
<dbReference type="PROSITE" id="PS51063">
    <property type="entry name" value="HTH_CRP_2"/>
    <property type="match status" value="1"/>
</dbReference>
<evidence type="ECO:0000256" key="1">
    <source>
        <dbReference type="ARBA" id="ARBA00023015"/>
    </source>
</evidence>
<dbReference type="AlphaFoldDB" id="A0A8H9IL21"/>
<evidence type="ECO:0000313" key="6">
    <source>
        <dbReference type="EMBL" id="GHC50238.1"/>
    </source>
</evidence>
<proteinExistence type="predicted"/>
<dbReference type="PANTHER" id="PTHR24567">
    <property type="entry name" value="CRP FAMILY TRANSCRIPTIONAL REGULATORY PROTEIN"/>
    <property type="match status" value="1"/>
</dbReference>
<dbReference type="InterPro" id="IPR000595">
    <property type="entry name" value="cNMP-bd_dom"/>
</dbReference>
<dbReference type="CDD" id="cd00038">
    <property type="entry name" value="CAP_ED"/>
    <property type="match status" value="1"/>
</dbReference>
<dbReference type="SUPFAM" id="SSF46785">
    <property type="entry name" value="Winged helix' DNA-binding domain"/>
    <property type="match status" value="1"/>
</dbReference>
<dbReference type="PROSITE" id="PS50042">
    <property type="entry name" value="CNMP_BINDING_3"/>
    <property type="match status" value="1"/>
</dbReference>
<feature type="domain" description="Cyclic nucleotide-binding" evidence="4">
    <location>
        <begin position="39"/>
        <end position="141"/>
    </location>
</feature>
<evidence type="ECO:0000313" key="7">
    <source>
        <dbReference type="Proteomes" id="UP000608923"/>
    </source>
</evidence>
<dbReference type="InterPro" id="IPR018490">
    <property type="entry name" value="cNMP-bd_dom_sf"/>
</dbReference>
<dbReference type="Pfam" id="PF13545">
    <property type="entry name" value="HTH_Crp_2"/>
    <property type="match status" value="1"/>
</dbReference>
<dbReference type="GO" id="GO:0003677">
    <property type="term" value="F:DNA binding"/>
    <property type="evidence" value="ECO:0007669"/>
    <property type="project" value="UniProtKB-KW"/>
</dbReference>
<dbReference type="CDD" id="cd00092">
    <property type="entry name" value="HTH_CRP"/>
    <property type="match status" value="1"/>
</dbReference>
<gene>
    <name evidence="6" type="primary">ntcA</name>
    <name evidence="6" type="ORF">GCM10010096_22780</name>
</gene>
<evidence type="ECO:0000259" key="5">
    <source>
        <dbReference type="PROSITE" id="PS51063"/>
    </source>
</evidence>
<keyword evidence="1" id="KW-0805">Transcription regulation</keyword>
<dbReference type="Proteomes" id="UP000608923">
    <property type="component" value="Unassembled WGS sequence"/>
</dbReference>
<comment type="caution">
    <text evidence="6">The sequence shown here is derived from an EMBL/GenBank/DDBJ whole genome shotgun (WGS) entry which is preliminary data.</text>
</comment>
<organism evidence="6 7">
    <name type="scientific">Alcaligenes pakistanensis</name>
    <dbReference type="NCBI Taxonomy" id="1482717"/>
    <lineage>
        <taxon>Bacteria</taxon>
        <taxon>Pseudomonadati</taxon>
        <taxon>Pseudomonadota</taxon>
        <taxon>Betaproteobacteria</taxon>
        <taxon>Burkholderiales</taxon>
        <taxon>Alcaligenaceae</taxon>
        <taxon>Alcaligenes</taxon>
    </lineage>
</organism>
<dbReference type="SMART" id="SM00419">
    <property type="entry name" value="HTH_CRP"/>
    <property type="match status" value="1"/>
</dbReference>
<dbReference type="InterPro" id="IPR050397">
    <property type="entry name" value="Env_Response_Regulators"/>
</dbReference>
<protein>
    <submittedName>
        <fullName evidence="6">Crp/Fnr family transcriptional regulator</fullName>
    </submittedName>
</protein>
<dbReference type="Pfam" id="PF00027">
    <property type="entry name" value="cNMP_binding"/>
    <property type="match status" value="1"/>
</dbReference>
<reference evidence="7" key="1">
    <citation type="journal article" date="2019" name="Int. J. Syst. Evol. Microbiol.">
        <title>The Global Catalogue of Microorganisms (GCM) 10K type strain sequencing project: providing services to taxonomists for standard genome sequencing and annotation.</title>
        <authorList>
            <consortium name="The Broad Institute Genomics Platform"/>
            <consortium name="The Broad Institute Genome Sequencing Center for Infectious Disease"/>
            <person name="Wu L."/>
            <person name="Ma J."/>
        </authorList>
    </citation>
    <scope>NUCLEOTIDE SEQUENCE [LARGE SCALE GENOMIC DNA]</scope>
    <source>
        <strain evidence="7">KCTC 42083</strain>
    </source>
</reference>
<dbReference type="EMBL" id="BMZN01000003">
    <property type="protein sequence ID" value="GHC50238.1"/>
    <property type="molecule type" value="Genomic_DNA"/>
</dbReference>
<dbReference type="Gene3D" id="2.60.120.10">
    <property type="entry name" value="Jelly Rolls"/>
    <property type="match status" value="1"/>
</dbReference>
<evidence type="ECO:0000256" key="3">
    <source>
        <dbReference type="ARBA" id="ARBA00023163"/>
    </source>
</evidence>
<evidence type="ECO:0000259" key="4">
    <source>
        <dbReference type="PROSITE" id="PS50042"/>
    </source>
</evidence>
<dbReference type="GO" id="GO:0005829">
    <property type="term" value="C:cytosol"/>
    <property type="evidence" value="ECO:0007669"/>
    <property type="project" value="TreeGrafter"/>
</dbReference>
<dbReference type="PANTHER" id="PTHR24567:SF74">
    <property type="entry name" value="HTH-TYPE TRANSCRIPTIONAL REGULATOR ARCR"/>
    <property type="match status" value="1"/>
</dbReference>
<dbReference type="InterPro" id="IPR012318">
    <property type="entry name" value="HTH_CRP"/>
</dbReference>
<dbReference type="GO" id="GO:0003700">
    <property type="term" value="F:DNA-binding transcription factor activity"/>
    <property type="evidence" value="ECO:0007669"/>
    <property type="project" value="TreeGrafter"/>
</dbReference>
<feature type="domain" description="HTH crp-type" evidence="5">
    <location>
        <begin position="174"/>
        <end position="241"/>
    </location>
</feature>
<dbReference type="SMART" id="SM00100">
    <property type="entry name" value="cNMP"/>
    <property type="match status" value="1"/>
</dbReference>
<name>A0A8H9IL21_9BURK</name>
<dbReference type="SUPFAM" id="SSF51206">
    <property type="entry name" value="cAMP-binding domain-like"/>
    <property type="match status" value="1"/>
</dbReference>
<dbReference type="InterPro" id="IPR014710">
    <property type="entry name" value="RmlC-like_jellyroll"/>
</dbReference>
<keyword evidence="3" id="KW-0804">Transcription</keyword>
<sequence length="254" mass="28707">MRTIIKWEFSHLHPATQMTKVNMPGQRPPLSELLAHHRLLQGLPPEVALHLCLDAQTMQANAGQILFNEGDEARYCLLVDSGQVEILRYSQNGDERVFNVFEPGQMVAEAAMFMPHGRYPMCARAKGAARVYKLSRSSLQEACRRWPELAMNMMAGLSSALYAQVNKVDWISASSAAERLANYLLNLQARQGENIQLPLNQRQLAAHLGIRAETLSRLFTDWQARGYVSGKRSDWQVHDQAHLRRLASPAQRSF</sequence>
<keyword evidence="2" id="KW-0238">DNA-binding</keyword>
<evidence type="ECO:0000256" key="2">
    <source>
        <dbReference type="ARBA" id="ARBA00023125"/>
    </source>
</evidence>
<dbReference type="InterPro" id="IPR036390">
    <property type="entry name" value="WH_DNA-bd_sf"/>
</dbReference>
<accession>A0A8H9IL21</accession>
<dbReference type="Gene3D" id="1.10.10.10">
    <property type="entry name" value="Winged helix-like DNA-binding domain superfamily/Winged helix DNA-binding domain"/>
    <property type="match status" value="1"/>
</dbReference>